<keyword evidence="8 11" id="KW-0472">Membrane</keyword>
<evidence type="ECO:0000256" key="11">
    <source>
        <dbReference type="RuleBase" id="RU367078"/>
    </source>
</evidence>
<evidence type="ECO:0000256" key="8">
    <source>
        <dbReference type="ARBA" id="ARBA00023136"/>
    </source>
</evidence>
<evidence type="ECO:0000256" key="5">
    <source>
        <dbReference type="ARBA" id="ARBA00022801"/>
    </source>
</evidence>
<dbReference type="InterPro" id="IPR036938">
    <property type="entry name" value="PAP2/HPO_sf"/>
</dbReference>
<dbReference type="EC" id="3.6.1.43" evidence="11"/>
<sequence length="230" mass="26034">MEEPALASLSLTHVSYNPADWYSYMCAWLALTPQALCVAYAILIWSTREVEVISMFIGQMACEGLNWGLKRWIKEERPQQMNGKGYGMPSSHAQFVAFFSVSLSLFLMARHTPHPTRTHTPTSLFERGMLSLTSIMCALAVAYSRVYLNYHTEKQVLVGCGAGTAFALVWFAMTSFVRSEGYIWRMLNHPAAEALRIRDLVIEEDLPDSGWARWVELKKKRNGLSGKKSK</sequence>
<evidence type="ECO:0000256" key="10">
    <source>
        <dbReference type="ARBA" id="ARBA00047349"/>
    </source>
</evidence>
<feature type="transmembrane region" description="Helical" evidence="11">
    <location>
        <begin position="89"/>
        <end position="109"/>
    </location>
</feature>
<dbReference type="CDD" id="cd03382">
    <property type="entry name" value="PAP2_dolichyldiphosphatase"/>
    <property type="match status" value="1"/>
</dbReference>
<dbReference type="InterPro" id="IPR000326">
    <property type="entry name" value="PAP2/HPO"/>
</dbReference>
<dbReference type="UniPathway" id="UPA00378"/>
<dbReference type="EMBL" id="ML996577">
    <property type="protein sequence ID" value="KAF2755538.1"/>
    <property type="molecule type" value="Genomic_DNA"/>
</dbReference>
<comment type="similarity">
    <text evidence="3 11">Belongs to the dolichyldiphosphatase family.</text>
</comment>
<evidence type="ECO:0000256" key="6">
    <source>
        <dbReference type="ARBA" id="ARBA00022824"/>
    </source>
</evidence>
<dbReference type="FunFam" id="1.20.144.10:FF:000003">
    <property type="entry name" value="Dolichyldiphosphatase 1"/>
    <property type="match status" value="1"/>
</dbReference>
<comment type="function">
    <text evidence="9 11">Required for efficient N-glycosylation. Necessary for maintaining optimal levels of dolichol-linked oligosaccharides. Hydrolyzes dolichyl pyrophosphate at a very high rate and dolichyl monophosphate at a much lower rate. Does not act on phosphatidate.</text>
</comment>
<feature type="domain" description="Phosphatidic acid phosphatase type 2/haloperoxidase" evidence="12">
    <location>
        <begin position="52"/>
        <end position="171"/>
    </location>
</feature>
<dbReference type="GeneID" id="54485532"/>
<dbReference type="AlphaFoldDB" id="A0A6A6VY04"/>
<keyword evidence="7 11" id="KW-1133">Transmembrane helix</keyword>
<evidence type="ECO:0000256" key="7">
    <source>
        <dbReference type="ARBA" id="ARBA00022989"/>
    </source>
</evidence>
<evidence type="ECO:0000313" key="14">
    <source>
        <dbReference type="Proteomes" id="UP000799437"/>
    </source>
</evidence>
<dbReference type="SMART" id="SM00014">
    <property type="entry name" value="acidPPc"/>
    <property type="match status" value="1"/>
</dbReference>
<keyword evidence="6 11" id="KW-0256">Endoplasmic reticulum</keyword>
<dbReference type="PANTHER" id="PTHR11247:SF1">
    <property type="entry name" value="DOLICHYLDIPHOSPHATASE 1"/>
    <property type="match status" value="1"/>
</dbReference>
<protein>
    <recommendedName>
        <fullName evidence="11">Dolichyldiphosphatase</fullName>
        <ecNumber evidence="11">3.6.1.43</ecNumber>
    </recommendedName>
</protein>
<dbReference type="Proteomes" id="UP000799437">
    <property type="component" value="Unassembled WGS sequence"/>
</dbReference>
<evidence type="ECO:0000256" key="1">
    <source>
        <dbReference type="ARBA" id="ARBA00004477"/>
    </source>
</evidence>
<keyword evidence="5 11" id="KW-0378">Hydrolase</keyword>
<dbReference type="InterPro" id="IPR039667">
    <property type="entry name" value="Dolichyldiphosphatase_PAP2"/>
</dbReference>
<accession>A0A6A6VY04</accession>
<evidence type="ECO:0000256" key="9">
    <source>
        <dbReference type="ARBA" id="ARBA00024907"/>
    </source>
</evidence>
<evidence type="ECO:0000256" key="4">
    <source>
        <dbReference type="ARBA" id="ARBA00022692"/>
    </source>
</evidence>
<feature type="transmembrane region" description="Helical" evidence="11">
    <location>
        <begin position="156"/>
        <end position="177"/>
    </location>
</feature>
<feature type="transmembrane region" description="Helical" evidence="11">
    <location>
        <begin position="21"/>
        <end position="45"/>
    </location>
</feature>
<comment type="subcellular location">
    <subcellularLocation>
        <location evidence="1 11">Endoplasmic reticulum membrane</location>
        <topology evidence="1 11">Multi-pass membrane protein</topology>
    </subcellularLocation>
</comment>
<dbReference type="Gene3D" id="1.20.144.10">
    <property type="entry name" value="Phosphatidic acid phosphatase type 2/haloperoxidase"/>
    <property type="match status" value="1"/>
</dbReference>
<dbReference type="GO" id="GO:0008610">
    <property type="term" value="P:lipid biosynthetic process"/>
    <property type="evidence" value="ECO:0007669"/>
    <property type="project" value="TreeGrafter"/>
</dbReference>
<evidence type="ECO:0000256" key="2">
    <source>
        <dbReference type="ARBA" id="ARBA00004922"/>
    </source>
</evidence>
<comment type="catalytic activity">
    <reaction evidence="10 11">
        <text>a di-trans,poly-cis-dolichyl diphosphate + H2O = a di-trans,poly-cis-dolichyl phosphate + phosphate + H(+)</text>
        <dbReference type="Rhea" id="RHEA:14385"/>
        <dbReference type="Rhea" id="RHEA-COMP:19498"/>
        <dbReference type="Rhea" id="RHEA-COMP:19506"/>
        <dbReference type="ChEBI" id="CHEBI:15377"/>
        <dbReference type="ChEBI" id="CHEBI:15378"/>
        <dbReference type="ChEBI" id="CHEBI:43474"/>
        <dbReference type="ChEBI" id="CHEBI:57497"/>
        <dbReference type="ChEBI" id="CHEBI:57683"/>
        <dbReference type="EC" id="3.6.1.43"/>
    </reaction>
</comment>
<proteinExistence type="inferred from homology"/>
<keyword evidence="14" id="KW-1185">Reference proteome</keyword>
<name>A0A6A6VY04_9PEZI</name>
<reference evidence="13" key="1">
    <citation type="journal article" date="2020" name="Stud. Mycol.">
        <title>101 Dothideomycetes genomes: a test case for predicting lifestyles and emergence of pathogens.</title>
        <authorList>
            <person name="Haridas S."/>
            <person name="Albert R."/>
            <person name="Binder M."/>
            <person name="Bloem J."/>
            <person name="Labutti K."/>
            <person name="Salamov A."/>
            <person name="Andreopoulos B."/>
            <person name="Baker S."/>
            <person name="Barry K."/>
            <person name="Bills G."/>
            <person name="Bluhm B."/>
            <person name="Cannon C."/>
            <person name="Castanera R."/>
            <person name="Culley D."/>
            <person name="Daum C."/>
            <person name="Ezra D."/>
            <person name="Gonzalez J."/>
            <person name="Henrissat B."/>
            <person name="Kuo A."/>
            <person name="Liang C."/>
            <person name="Lipzen A."/>
            <person name="Lutzoni F."/>
            <person name="Magnuson J."/>
            <person name="Mondo S."/>
            <person name="Nolan M."/>
            <person name="Ohm R."/>
            <person name="Pangilinan J."/>
            <person name="Park H.-J."/>
            <person name="Ramirez L."/>
            <person name="Alfaro M."/>
            <person name="Sun H."/>
            <person name="Tritt A."/>
            <person name="Yoshinaga Y."/>
            <person name="Zwiers L.-H."/>
            <person name="Turgeon B."/>
            <person name="Goodwin S."/>
            <person name="Spatafora J."/>
            <person name="Crous P."/>
            <person name="Grigoriev I."/>
        </authorList>
    </citation>
    <scope>NUCLEOTIDE SEQUENCE</scope>
    <source>
        <strain evidence="13">CBS 121739</strain>
    </source>
</reference>
<feature type="transmembrane region" description="Helical" evidence="11">
    <location>
        <begin position="130"/>
        <end position="150"/>
    </location>
</feature>
<dbReference type="RefSeq" id="XP_033597989.1">
    <property type="nucleotide sequence ID" value="XM_033744478.1"/>
</dbReference>
<dbReference type="Pfam" id="PF01569">
    <property type="entry name" value="PAP2"/>
    <property type="match status" value="1"/>
</dbReference>
<evidence type="ECO:0000259" key="12">
    <source>
        <dbReference type="SMART" id="SM00014"/>
    </source>
</evidence>
<organism evidence="13 14">
    <name type="scientific">Pseudovirgaria hyperparasitica</name>
    <dbReference type="NCBI Taxonomy" id="470096"/>
    <lineage>
        <taxon>Eukaryota</taxon>
        <taxon>Fungi</taxon>
        <taxon>Dikarya</taxon>
        <taxon>Ascomycota</taxon>
        <taxon>Pezizomycotina</taxon>
        <taxon>Dothideomycetes</taxon>
        <taxon>Dothideomycetes incertae sedis</taxon>
        <taxon>Acrospermales</taxon>
        <taxon>Acrospermaceae</taxon>
        <taxon>Pseudovirgaria</taxon>
    </lineage>
</organism>
<dbReference type="OrthoDB" id="302705at2759"/>
<dbReference type="SUPFAM" id="SSF48317">
    <property type="entry name" value="Acid phosphatase/Vanadium-dependent haloperoxidase"/>
    <property type="match status" value="1"/>
</dbReference>
<comment type="pathway">
    <text evidence="2 11">Protein modification; protein glycosylation.</text>
</comment>
<evidence type="ECO:0000313" key="13">
    <source>
        <dbReference type="EMBL" id="KAF2755538.1"/>
    </source>
</evidence>
<dbReference type="PANTHER" id="PTHR11247">
    <property type="entry name" value="PALMITOYL-PROTEIN THIOESTERASE/DOLICHYLDIPHOSPHATASE 1"/>
    <property type="match status" value="1"/>
</dbReference>
<keyword evidence="4 11" id="KW-0812">Transmembrane</keyword>
<dbReference type="GO" id="GO:0005789">
    <property type="term" value="C:endoplasmic reticulum membrane"/>
    <property type="evidence" value="ECO:0007669"/>
    <property type="project" value="UniProtKB-SubCell"/>
</dbReference>
<dbReference type="GO" id="GO:0047874">
    <property type="term" value="F:dolichyldiphosphatase activity"/>
    <property type="evidence" value="ECO:0007669"/>
    <property type="project" value="UniProtKB-UniRule"/>
</dbReference>
<gene>
    <name evidence="13" type="ORF">EJ05DRAFT_478524</name>
</gene>
<dbReference type="GO" id="GO:0006487">
    <property type="term" value="P:protein N-linked glycosylation"/>
    <property type="evidence" value="ECO:0007669"/>
    <property type="project" value="UniProtKB-UniRule"/>
</dbReference>
<evidence type="ECO:0000256" key="3">
    <source>
        <dbReference type="ARBA" id="ARBA00005518"/>
    </source>
</evidence>